<accession>A0A9P9A9S2</accession>
<proteinExistence type="predicted"/>
<dbReference type="Proteomes" id="UP000770015">
    <property type="component" value="Unassembled WGS sequence"/>
</dbReference>
<gene>
    <name evidence="2" type="ORF">F5X68DRAFT_211517</name>
</gene>
<dbReference type="AlphaFoldDB" id="A0A9P9A9S2"/>
<organism evidence="2 3">
    <name type="scientific">Plectosphaerella plurivora</name>
    <dbReference type="NCBI Taxonomy" id="936078"/>
    <lineage>
        <taxon>Eukaryota</taxon>
        <taxon>Fungi</taxon>
        <taxon>Dikarya</taxon>
        <taxon>Ascomycota</taxon>
        <taxon>Pezizomycotina</taxon>
        <taxon>Sordariomycetes</taxon>
        <taxon>Hypocreomycetidae</taxon>
        <taxon>Glomerellales</taxon>
        <taxon>Plectosphaerellaceae</taxon>
        <taxon>Plectosphaerella</taxon>
    </lineage>
</organism>
<dbReference type="EMBL" id="JAGSXJ010000018">
    <property type="protein sequence ID" value="KAH6682333.1"/>
    <property type="molecule type" value="Genomic_DNA"/>
</dbReference>
<feature type="region of interest" description="Disordered" evidence="1">
    <location>
        <begin position="262"/>
        <end position="309"/>
    </location>
</feature>
<sequence>MTSSKKGGKLKKADVLALLDREIKPDFDASSPASSVASGSDTLSILASDHLSKAHVKKLQGKTAKLIEKRTRLDNAVDEERALLSGGKPTARAAASPAWSRNMDALLERVERLSAKEMAHMADLAIKLDLVEKALAQKVTNKKRKAVETMRKIHEQFREHLEPYHDQPMNTDRSDTKNEEDSDEDVKMDEESLNGSDKDEVAENAKMTLEKEFERATRHVNLDDYDPTEVPSDVEEAIMRSAAKSVMTGGFMPINSQPYHSHATANHGFNDVVDDDPFFGEEKSTPTKSKKDKKDKKKDKKRKRESVTN</sequence>
<feature type="compositionally biased region" description="Acidic residues" evidence="1">
    <location>
        <begin position="180"/>
        <end position="192"/>
    </location>
</feature>
<evidence type="ECO:0000313" key="3">
    <source>
        <dbReference type="Proteomes" id="UP000770015"/>
    </source>
</evidence>
<evidence type="ECO:0000313" key="2">
    <source>
        <dbReference type="EMBL" id="KAH6682333.1"/>
    </source>
</evidence>
<protein>
    <submittedName>
        <fullName evidence="2">Uncharacterized protein</fullName>
    </submittedName>
</protein>
<feature type="compositionally biased region" description="Basic residues" evidence="1">
    <location>
        <begin position="288"/>
        <end position="309"/>
    </location>
</feature>
<keyword evidence="3" id="KW-1185">Reference proteome</keyword>
<dbReference type="OrthoDB" id="10597029at2759"/>
<feature type="non-terminal residue" evidence="2">
    <location>
        <position position="309"/>
    </location>
</feature>
<evidence type="ECO:0000256" key="1">
    <source>
        <dbReference type="SAM" id="MobiDB-lite"/>
    </source>
</evidence>
<feature type="region of interest" description="Disordered" evidence="1">
    <location>
        <begin position="158"/>
        <end position="202"/>
    </location>
</feature>
<name>A0A9P9A9S2_9PEZI</name>
<comment type="caution">
    <text evidence="2">The sequence shown here is derived from an EMBL/GenBank/DDBJ whole genome shotgun (WGS) entry which is preliminary data.</text>
</comment>
<reference evidence="2" key="1">
    <citation type="journal article" date="2021" name="Nat. Commun.">
        <title>Genetic determinants of endophytism in the Arabidopsis root mycobiome.</title>
        <authorList>
            <person name="Mesny F."/>
            <person name="Miyauchi S."/>
            <person name="Thiergart T."/>
            <person name="Pickel B."/>
            <person name="Atanasova L."/>
            <person name="Karlsson M."/>
            <person name="Huettel B."/>
            <person name="Barry K.W."/>
            <person name="Haridas S."/>
            <person name="Chen C."/>
            <person name="Bauer D."/>
            <person name="Andreopoulos W."/>
            <person name="Pangilinan J."/>
            <person name="LaButti K."/>
            <person name="Riley R."/>
            <person name="Lipzen A."/>
            <person name="Clum A."/>
            <person name="Drula E."/>
            <person name="Henrissat B."/>
            <person name="Kohler A."/>
            <person name="Grigoriev I.V."/>
            <person name="Martin F.M."/>
            <person name="Hacquard S."/>
        </authorList>
    </citation>
    <scope>NUCLEOTIDE SEQUENCE</scope>
    <source>
        <strain evidence="2">MPI-SDFR-AT-0117</strain>
    </source>
</reference>